<accession>A0A3B0Z7G9</accession>
<gene>
    <name evidence="1" type="ORF">MNBD_GAMMA14-1214</name>
</gene>
<protein>
    <recommendedName>
        <fullName evidence="2">Glycine zipper domain-containing protein</fullName>
    </recommendedName>
</protein>
<dbReference type="EMBL" id="UOFM01000454">
    <property type="protein sequence ID" value="VAW82199.1"/>
    <property type="molecule type" value="Genomic_DNA"/>
</dbReference>
<organism evidence="1">
    <name type="scientific">hydrothermal vent metagenome</name>
    <dbReference type="NCBI Taxonomy" id="652676"/>
    <lineage>
        <taxon>unclassified sequences</taxon>
        <taxon>metagenomes</taxon>
        <taxon>ecological metagenomes</taxon>
    </lineage>
</organism>
<name>A0A3B0Z7G9_9ZZZZ</name>
<reference evidence="1" key="1">
    <citation type="submission" date="2018-06" db="EMBL/GenBank/DDBJ databases">
        <authorList>
            <person name="Zhirakovskaya E."/>
        </authorList>
    </citation>
    <scope>NUCLEOTIDE SEQUENCE</scope>
</reference>
<sequence length="120" mass="12260">MKRYAPYVIAAALLQATVAGADVVKQEVPDTMGAKGFGGVAGFMVGAASGGPVGAVVGALLGGWSAAKAQEVTGLYGSAYRIGKKDGSERIVRSPKQHWAIGDEVEVVHGRLVAARQSVH</sequence>
<dbReference type="AlphaFoldDB" id="A0A3B0Z7G9"/>
<evidence type="ECO:0008006" key="2">
    <source>
        <dbReference type="Google" id="ProtNLM"/>
    </source>
</evidence>
<evidence type="ECO:0000313" key="1">
    <source>
        <dbReference type="EMBL" id="VAW82199.1"/>
    </source>
</evidence>
<proteinExistence type="predicted"/>